<name>A0A563VY33_9CYAN</name>
<dbReference type="AlphaFoldDB" id="A0A563VY33"/>
<gene>
    <name evidence="1" type="ORF">H1P_440026</name>
</gene>
<sequence length="38" mass="4674">MPISDIYHLYRNEILQKMLYIKRNILGFFNIRTLMSVK</sequence>
<dbReference type="Proteomes" id="UP000320055">
    <property type="component" value="Unassembled WGS sequence"/>
</dbReference>
<evidence type="ECO:0000313" key="2">
    <source>
        <dbReference type="Proteomes" id="UP000320055"/>
    </source>
</evidence>
<organism evidence="1 2">
    <name type="scientific">Hyella patelloides LEGE 07179</name>
    <dbReference type="NCBI Taxonomy" id="945734"/>
    <lineage>
        <taxon>Bacteria</taxon>
        <taxon>Bacillati</taxon>
        <taxon>Cyanobacteriota</taxon>
        <taxon>Cyanophyceae</taxon>
        <taxon>Pleurocapsales</taxon>
        <taxon>Hyellaceae</taxon>
        <taxon>Hyella</taxon>
    </lineage>
</organism>
<keyword evidence="2" id="KW-1185">Reference proteome</keyword>
<proteinExistence type="predicted"/>
<dbReference type="EMBL" id="CAACVJ010000379">
    <property type="protein sequence ID" value="VEP16368.1"/>
    <property type="molecule type" value="Genomic_DNA"/>
</dbReference>
<reference evidence="1 2" key="1">
    <citation type="submission" date="2019-01" db="EMBL/GenBank/DDBJ databases">
        <authorList>
            <person name="Brito A."/>
        </authorList>
    </citation>
    <scope>NUCLEOTIDE SEQUENCE [LARGE SCALE GENOMIC DNA]</scope>
    <source>
        <strain evidence="1">1</strain>
    </source>
</reference>
<accession>A0A563VY33</accession>
<evidence type="ECO:0000313" key="1">
    <source>
        <dbReference type="EMBL" id="VEP16368.1"/>
    </source>
</evidence>
<protein>
    <submittedName>
        <fullName evidence="1">Uncharacterized protein</fullName>
    </submittedName>
</protein>